<dbReference type="InterPro" id="IPR043129">
    <property type="entry name" value="ATPase_NBD"/>
</dbReference>
<keyword evidence="1 3" id="KW-0547">Nucleotide-binding</keyword>
<keyword evidence="2 3" id="KW-0067">ATP-binding</keyword>
<dbReference type="InterPro" id="IPR029047">
    <property type="entry name" value="HSP70_peptide-bd_sf"/>
</dbReference>
<evidence type="ECO:0000256" key="3">
    <source>
        <dbReference type="RuleBase" id="RU003322"/>
    </source>
</evidence>
<dbReference type="Gene3D" id="2.60.34.10">
    <property type="entry name" value="Substrate Binding Domain Of DNAk, Chain A, domain 1"/>
    <property type="match status" value="1"/>
</dbReference>
<dbReference type="PROSITE" id="PS00329">
    <property type="entry name" value="HSP70_2"/>
    <property type="match status" value="1"/>
</dbReference>
<dbReference type="FunFam" id="3.90.640.10:FF:000002">
    <property type="entry name" value="Heat shock 70 kDa"/>
    <property type="match status" value="1"/>
</dbReference>
<evidence type="ECO:0000313" key="4">
    <source>
        <dbReference type="EMBL" id="KAF7811315.1"/>
    </source>
</evidence>
<dbReference type="SUPFAM" id="SSF100920">
    <property type="entry name" value="Heat shock protein 70kD (HSP70), peptide-binding domain"/>
    <property type="match status" value="1"/>
</dbReference>
<dbReference type="InterPro" id="IPR029048">
    <property type="entry name" value="HSP70_C_sf"/>
</dbReference>
<evidence type="ECO:0000313" key="5">
    <source>
        <dbReference type="Proteomes" id="UP000634136"/>
    </source>
</evidence>
<dbReference type="PRINTS" id="PR00301">
    <property type="entry name" value="HEATSHOCK70"/>
</dbReference>
<dbReference type="InterPro" id="IPR018181">
    <property type="entry name" value="Heat_shock_70_CS"/>
</dbReference>
<keyword evidence="5" id="KW-1185">Reference proteome</keyword>
<name>A0A834SW27_9FABA</name>
<dbReference type="EMBL" id="JAAIUW010000010">
    <property type="protein sequence ID" value="KAF7811315.1"/>
    <property type="molecule type" value="Genomic_DNA"/>
</dbReference>
<dbReference type="Gene3D" id="3.30.30.30">
    <property type="match status" value="1"/>
</dbReference>
<evidence type="ECO:0000256" key="2">
    <source>
        <dbReference type="ARBA" id="ARBA00022840"/>
    </source>
</evidence>
<dbReference type="OrthoDB" id="3789372at2759"/>
<dbReference type="SUPFAM" id="SSF100934">
    <property type="entry name" value="Heat shock protein 70kD (HSP70), C-terminal subdomain"/>
    <property type="match status" value="1"/>
</dbReference>
<gene>
    <name evidence="4" type="ORF">G2W53_032291</name>
</gene>
<accession>A0A834SW27</accession>
<dbReference type="FunFam" id="3.30.30.30:FF:000001">
    <property type="entry name" value="heat shock 70 kDa protein-like"/>
    <property type="match status" value="1"/>
</dbReference>
<dbReference type="GO" id="GO:0005524">
    <property type="term" value="F:ATP binding"/>
    <property type="evidence" value="ECO:0007669"/>
    <property type="project" value="UniProtKB-KW"/>
</dbReference>
<dbReference type="GO" id="GO:0140662">
    <property type="term" value="F:ATP-dependent protein folding chaperone"/>
    <property type="evidence" value="ECO:0007669"/>
    <property type="project" value="InterPro"/>
</dbReference>
<reference evidence="4" key="1">
    <citation type="submission" date="2020-09" db="EMBL/GenBank/DDBJ databases">
        <title>Genome-Enabled Discovery of Anthraquinone Biosynthesis in Senna tora.</title>
        <authorList>
            <person name="Kang S.-H."/>
            <person name="Pandey R.P."/>
            <person name="Lee C.-M."/>
            <person name="Sim J.-S."/>
            <person name="Jeong J.-T."/>
            <person name="Choi B.-S."/>
            <person name="Jung M."/>
            <person name="Ginzburg D."/>
            <person name="Zhao K."/>
            <person name="Won S.Y."/>
            <person name="Oh T.-J."/>
            <person name="Yu Y."/>
            <person name="Kim N.-H."/>
            <person name="Lee O.R."/>
            <person name="Lee T.-H."/>
            <person name="Bashyal P."/>
            <person name="Kim T.-S."/>
            <person name="Lee W.-H."/>
            <person name="Kawkins C."/>
            <person name="Kim C.-K."/>
            <person name="Kim J.S."/>
            <person name="Ahn B.O."/>
            <person name="Rhee S.Y."/>
            <person name="Sohng J.K."/>
        </authorList>
    </citation>
    <scope>NUCLEOTIDE SEQUENCE</scope>
    <source>
        <tissue evidence="4">Leaf</tissue>
    </source>
</reference>
<dbReference type="PROSITE" id="PS00297">
    <property type="entry name" value="HSP70_1"/>
    <property type="match status" value="1"/>
</dbReference>
<dbReference type="AlphaFoldDB" id="A0A834SW27"/>
<dbReference type="Gene3D" id="1.20.1270.10">
    <property type="match status" value="1"/>
</dbReference>
<comment type="similarity">
    <text evidence="3">Belongs to the heat shock protein 70 family.</text>
</comment>
<dbReference type="FunFam" id="3.30.420.40:FF:000004">
    <property type="entry name" value="Molecular chaperone DnaK"/>
    <property type="match status" value="1"/>
</dbReference>
<proteinExistence type="inferred from homology"/>
<dbReference type="Gene3D" id="3.30.420.40">
    <property type="match status" value="2"/>
</dbReference>
<comment type="caution">
    <text evidence="4">The sequence shown here is derived from an EMBL/GenBank/DDBJ whole genome shotgun (WGS) entry which is preliminary data.</text>
</comment>
<dbReference type="InterPro" id="IPR013126">
    <property type="entry name" value="Hsp_70_fam"/>
</dbReference>
<organism evidence="4 5">
    <name type="scientific">Senna tora</name>
    <dbReference type="NCBI Taxonomy" id="362788"/>
    <lineage>
        <taxon>Eukaryota</taxon>
        <taxon>Viridiplantae</taxon>
        <taxon>Streptophyta</taxon>
        <taxon>Embryophyta</taxon>
        <taxon>Tracheophyta</taxon>
        <taxon>Spermatophyta</taxon>
        <taxon>Magnoliopsida</taxon>
        <taxon>eudicotyledons</taxon>
        <taxon>Gunneridae</taxon>
        <taxon>Pentapetalae</taxon>
        <taxon>rosids</taxon>
        <taxon>fabids</taxon>
        <taxon>Fabales</taxon>
        <taxon>Fabaceae</taxon>
        <taxon>Caesalpinioideae</taxon>
        <taxon>Cassia clade</taxon>
        <taxon>Senna</taxon>
    </lineage>
</organism>
<keyword evidence="4" id="KW-0346">Stress response</keyword>
<protein>
    <submittedName>
        <fullName evidence="4">Heat shock cognate 70 kDa protein 2-like</fullName>
    </submittedName>
</protein>
<dbReference type="Proteomes" id="UP000634136">
    <property type="component" value="Unassembled WGS sequence"/>
</dbReference>
<evidence type="ECO:0000256" key="1">
    <source>
        <dbReference type="ARBA" id="ARBA00022741"/>
    </source>
</evidence>
<dbReference type="SUPFAM" id="SSF53067">
    <property type="entry name" value="Actin-like ATPase domain"/>
    <property type="match status" value="2"/>
</dbReference>
<dbReference type="Pfam" id="PF00012">
    <property type="entry name" value="HSP70"/>
    <property type="match status" value="1"/>
</dbReference>
<dbReference type="Gene3D" id="3.90.640.10">
    <property type="entry name" value="Actin, Chain A, domain 4"/>
    <property type="match status" value="1"/>
</dbReference>
<dbReference type="PANTHER" id="PTHR19375">
    <property type="entry name" value="HEAT SHOCK PROTEIN 70KDA"/>
    <property type="match status" value="1"/>
</dbReference>
<dbReference type="PROSITE" id="PS01036">
    <property type="entry name" value="HSP70_3"/>
    <property type="match status" value="1"/>
</dbReference>
<sequence>MEKTLSENVAIGIDLGTTYSCVAVWDHANDRAEIIQNEQGNRTTPSYVSFTSAERLVGDAAKDKAARDPTNTVFGISISIHFPLRCEEVNGRKFSDTHVESDMKLWPFKVIAGEDEKPMIVVDYKSEEKHFLPEQISSMVLQKMREIAETYLESAVKNAVITVPAFFNDSQRRATKEAGAICGLNVKRIINEPTAAALAYGLHKKARFRNKRNVLIFDLGGGTFDVTLLTITNNKFEVLATDGDTHLGGEDFDNNMVNHFVEQMKRKHRKDISGSPRALRRLKSACEKAKRTLSSTIATTIDLDCLYDGVDLCSSITRAEFNEWNINLFTKCMDIVEKCLLAAKMEKTSVDDVVLVGGSSRIPKIQQLMKDLFDGKDLCKGINPDEAVAYGAAVQAAILSGGGSDKIQDIVLRDVTPLSLGFEKKGGIFHVIVPRNTPIPTTMSEGGFIAPDDDTSVVKFSVYEGERTRAEDNNFLGEFRLPIPVERRGVVQMTVCFSIDENGILNVSAEESKTGNKNNITITNDKGILPEEEIKRMVKEAEQHKAEDEEFKKMAEAKNDLKDYLYNMKHTINEIASYLSEEDKKQSKDAIEQTIAWVKANSHAKIDELVCARLVSKVKELESVLNPIILKAKEKATKEDEAASGCGTSSSNASTGTKRNKMKTILKCTGLALRVGVSLLNLDLGDIASSLSDIKDLICDDDYS</sequence>